<keyword evidence="1" id="KW-0812">Transmembrane</keyword>
<feature type="transmembrane region" description="Helical" evidence="1">
    <location>
        <begin position="6"/>
        <end position="25"/>
    </location>
</feature>
<keyword evidence="1" id="KW-0472">Membrane</keyword>
<dbReference type="AlphaFoldDB" id="A0A6C0DYI5"/>
<keyword evidence="1" id="KW-1133">Transmembrane helix</keyword>
<reference evidence="2" key="1">
    <citation type="journal article" date="2020" name="Nature">
        <title>Giant virus diversity and host interactions through global metagenomics.</title>
        <authorList>
            <person name="Schulz F."/>
            <person name="Roux S."/>
            <person name="Paez-Espino D."/>
            <person name="Jungbluth S."/>
            <person name="Walsh D.A."/>
            <person name="Denef V.J."/>
            <person name="McMahon K.D."/>
            <person name="Konstantinidis K.T."/>
            <person name="Eloe-Fadrosh E.A."/>
            <person name="Kyrpides N.C."/>
            <person name="Woyke T."/>
        </authorList>
    </citation>
    <scope>NUCLEOTIDE SEQUENCE</scope>
    <source>
        <strain evidence="2">GVMAG-M-3300023174-60</strain>
    </source>
</reference>
<name>A0A6C0DYI5_9ZZZZ</name>
<dbReference type="EMBL" id="MN739677">
    <property type="protein sequence ID" value="QHT20235.1"/>
    <property type="molecule type" value="Genomic_DNA"/>
</dbReference>
<feature type="transmembrane region" description="Helical" evidence="1">
    <location>
        <begin position="32"/>
        <end position="48"/>
    </location>
</feature>
<organism evidence="2">
    <name type="scientific">viral metagenome</name>
    <dbReference type="NCBI Taxonomy" id="1070528"/>
    <lineage>
        <taxon>unclassified sequences</taxon>
        <taxon>metagenomes</taxon>
        <taxon>organismal metagenomes</taxon>
    </lineage>
</organism>
<evidence type="ECO:0000256" key="1">
    <source>
        <dbReference type="SAM" id="Phobius"/>
    </source>
</evidence>
<protein>
    <submittedName>
        <fullName evidence="2">Uncharacterized protein</fullName>
    </submittedName>
</protein>
<feature type="transmembrane region" description="Helical" evidence="1">
    <location>
        <begin position="60"/>
        <end position="86"/>
    </location>
</feature>
<feature type="transmembrane region" description="Helical" evidence="1">
    <location>
        <begin position="98"/>
        <end position="117"/>
    </location>
</feature>
<evidence type="ECO:0000313" key="2">
    <source>
        <dbReference type="EMBL" id="QHT20235.1"/>
    </source>
</evidence>
<sequence length="120" mass="13147">MANKILLVSTLCSTVCHLTAFLLSVQLPPTPYIMFIVMALITSIWNHSTTSELAKWSDRITIGCGAVITYTIAPVNTIYFILPIAVGSYGLAKKMNNCIPHIIAHISLTGINMYILMNGF</sequence>
<proteinExistence type="predicted"/>
<accession>A0A6C0DYI5</accession>